<dbReference type="EMBL" id="AGEJ01000021">
    <property type="protein sequence ID" value="EMD16439.1"/>
    <property type="molecule type" value="Genomic_DNA"/>
</dbReference>
<accession>M2PLK8</accession>
<evidence type="ECO:0000259" key="10">
    <source>
        <dbReference type="Pfam" id="PF02875"/>
    </source>
</evidence>
<dbReference type="RefSeq" id="WP_004803379.1">
    <property type="nucleotide sequence ID" value="NZ_KB446648.1"/>
</dbReference>
<organism evidence="12 13">
    <name type="scientific">Eggerthia catenaformis OT 569 = DSM 20559</name>
    <dbReference type="NCBI Taxonomy" id="999415"/>
    <lineage>
        <taxon>Bacteria</taxon>
        <taxon>Bacillati</taxon>
        <taxon>Bacillota</taxon>
        <taxon>Erysipelotrichia</taxon>
        <taxon>Erysipelotrichales</taxon>
        <taxon>Coprobacillaceae</taxon>
        <taxon>Eggerthia</taxon>
    </lineage>
</organism>
<dbReference type="InterPro" id="IPR001645">
    <property type="entry name" value="Folylpolyglutamate_synth"/>
</dbReference>
<dbReference type="BioCyc" id="ECAT999415-HMP:GTTI-1400-MONOMER"/>
<dbReference type="GO" id="GO:0004326">
    <property type="term" value="F:tetrahydrofolylpolyglutamate synthase activity"/>
    <property type="evidence" value="ECO:0007669"/>
    <property type="project" value="UniProtKB-EC"/>
</dbReference>
<dbReference type="SUPFAM" id="SSF53623">
    <property type="entry name" value="MurD-like peptide ligases, catalytic domain"/>
    <property type="match status" value="1"/>
</dbReference>
<sequence length="403" mass="46406">MFKNINEAIQYIESQRSKHTVDEFRQILRHLHIPMKQKNMIHIAGTNGKGSTVNYIRAILNAHGYKTGTFTSPYIVSHNDRIRIDDQPISDEDLLFYINKHYQTIKEKHLSMFEIDVLIMLDYFSSLPLDYRIIECGIGGLNDKTNVIDPILSAITNIGDDHLNLIGPSIYDVINEKMGIIKPHQTFVTSETSGTFLARLQEQCDVMETKMVVVPEYLVTHYPYEFYYRDMCFKLIDQGIYQVSNARLALTICNQFIKLNSQKTISAIENTHWAGRFEVMKYKGKKIILDGAHNKPGLAALMKSITSQPHENLAVIFACLKDKDDIEMIELLDLTPYPVILTSFQDERSVELKDHVMGDHMKYIKDYQEAIKTAYLKYDEILITGSLHFISAVRKLIQKQEGK</sequence>
<dbReference type="PROSITE" id="PS01012">
    <property type="entry name" value="FOLYLPOLYGLU_SYNT_2"/>
    <property type="match status" value="1"/>
</dbReference>
<evidence type="ECO:0000313" key="12">
    <source>
        <dbReference type="EMBL" id="EMD16439.1"/>
    </source>
</evidence>
<dbReference type="AlphaFoldDB" id="M2PLK8"/>
<keyword evidence="13" id="KW-1185">Reference proteome</keyword>
<evidence type="ECO:0000256" key="4">
    <source>
        <dbReference type="ARBA" id="ARBA00022723"/>
    </source>
</evidence>
<dbReference type="PANTHER" id="PTHR11136">
    <property type="entry name" value="FOLYLPOLYGLUTAMATE SYNTHASE-RELATED"/>
    <property type="match status" value="1"/>
</dbReference>
<dbReference type="GO" id="GO:0046872">
    <property type="term" value="F:metal ion binding"/>
    <property type="evidence" value="ECO:0007669"/>
    <property type="project" value="UniProtKB-KW"/>
</dbReference>
<dbReference type="Pfam" id="PF02875">
    <property type="entry name" value="Mur_ligase_C"/>
    <property type="match status" value="1"/>
</dbReference>
<name>M2PLK8_9FIRM</name>
<comment type="similarity">
    <text evidence="1">Belongs to the folylpolyglutamate synthase family.</text>
</comment>
<dbReference type="OrthoDB" id="9809356at2"/>
<dbReference type="Proteomes" id="UP000011758">
    <property type="component" value="Unassembled WGS sequence"/>
</dbReference>
<feature type="domain" description="Mur ligase C-terminal" evidence="10">
    <location>
        <begin position="275"/>
        <end position="386"/>
    </location>
</feature>
<evidence type="ECO:0000256" key="3">
    <source>
        <dbReference type="ARBA" id="ARBA00022598"/>
    </source>
</evidence>
<feature type="domain" description="Mur ligase central" evidence="11">
    <location>
        <begin position="43"/>
        <end position="188"/>
    </location>
</feature>
<evidence type="ECO:0000256" key="9">
    <source>
        <dbReference type="ARBA" id="ARBA00047493"/>
    </source>
</evidence>
<gene>
    <name evidence="12" type="ORF">HMPREF9943_01365</name>
</gene>
<comment type="catalytic activity">
    <reaction evidence="9">
        <text>(6S)-5,6,7,8-tetrahydrofolyl-(gamma-L-Glu)(n) + L-glutamate + ATP = (6S)-5,6,7,8-tetrahydrofolyl-(gamma-L-Glu)(n+1) + ADP + phosphate + H(+)</text>
        <dbReference type="Rhea" id="RHEA:10580"/>
        <dbReference type="Rhea" id="RHEA-COMP:14738"/>
        <dbReference type="Rhea" id="RHEA-COMP:14740"/>
        <dbReference type="ChEBI" id="CHEBI:15378"/>
        <dbReference type="ChEBI" id="CHEBI:29985"/>
        <dbReference type="ChEBI" id="CHEBI:30616"/>
        <dbReference type="ChEBI" id="CHEBI:43474"/>
        <dbReference type="ChEBI" id="CHEBI:141005"/>
        <dbReference type="ChEBI" id="CHEBI:456216"/>
        <dbReference type="EC" id="6.3.2.17"/>
    </reaction>
</comment>
<evidence type="ECO:0000256" key="5">
    <source>
        <dbReference type="ARBA" id="ARBA00022741"/>
    </source>
</evidence>
<dbReference type="InterPro" id="IPR036565">
    <property type="entry name" value="Mur-like_cat_sf"/>
</dbReference>
<keyword evidence="7" id="KW-0460">Magnesium</keyword>
<dbReference type="SUPFAM" id="SSF53244">
    <property type="entry name" value="MurD-like peptide ligases, peptide-binding domain"/>
    <property type="match status" value="1"/>
</dbReference>
<dbReference type="PIRSF" id="PIRSF001563">
    <property type="entry name" value="Folylpolyglu_synth"/>
    <property type="match status" value="1"/>
</dbReference>
<dbReference type="InterPro" id="IPR013221">
    <property type="entry name" value="Mur_ligase_cen"/>
</dbReference>
<dbReference type="InterPro" id="IPR036615">
    <property type="entry name" value="Mur_ligase_C_dom_sf"/>
</dbReference>
<keyword evidence="3" id="KW-0436">Ligase</keyword>
<protein>
    <recommendedName>
        <fullName evidence="2">tetrahydrofolate synthase</fullName>
        <ecNumber evidence="2">6.3.2.17</ecNumber>
    </recommendedName>
    <alternativeName>
        <fullName evidence="8">Tetrahydrofolylpolyglutamate synthase</fullName>
    </alternativeName>
</protein>
<evidence type="ECO:0000256" key="1">
    <source>
        <dbReference type="ARBA" id="ARBA00008276"/>
    </source>
</evidence>
<dbReference type="PATRIC" id="fig|999415.3.peg.1386"/>
<evidence type="ECO:0000256" key="2">
    <source>
        <dbReference type="ARBA" id="ARBA00013025"/>
    </source>
</evidence>
<dbReference type="InterPro" id="IPR018109">
    <property type="entry name" value="Folylpolyglutamate_synth_CS"/>
</dbReference>
<proteinExistence type="inferred from homology"/>
<keyword evidence="4" id="KW-0479">Metal-binding</keyword>
<dbReference type="NCBIfam" id="TIGR01499">
    <property type="entry name" value="folC"/>
    <property type="match status" value="1"/>
</dbReference>
<dbReference type="EC" id="6.3.2.17" evidence="2"/>
<dbReference type="Gene3D" id="3.40.1190.10">
    <property type="entry name" value="Mur-like, catalytic domain"/>
    <property type="match status" value="1"/>
</dbReference>
<dbReference type="GO" id="GO:0005737">
    <property type="term" value="C:cytoplasm"/>
    <property type="evidence" value="ECO:0007669"/>
    <property type="project" value="TreeGrafter"/>
</dbReference>
<dbReference type="Pfam" id="PF08245">
    <property type="entry name" value="Mur_ligase_M"/>
    <property type="match status" value="1"/>
</dbReference>
<dbReference type="InterPro" id="IPR004101">
    <property type="entry name" value="Mur_ligase_C"/>
</dbReference>
<dbReference type="STRING" id="999415.HMPREF9943_01365"/>
<dbReference type="GO" id="GO:0005524">
    <property type="term" value="F:ATP binding"/>
    <property type="evidence" value="ECO:0007669"/>
    <property type="project" value="UniProtKB-KW"/>
</dbReference>
<evidence type="ECO:0000256" key="8">
    <source>
        <dbReference type="ARBA" id="ARBA00030592"/>
    </source>
</evidence>
<evidence type="ECO:0000313" key="13">
    <source>
        <dbReference type="Proteomes" id="UP000011758"/>
    </source>
</evidence>
<comment type="caution">
    <text evidence="12">The sequence shown here is derived from an EMBL/GenBank/DDBJ whole genome shotgun (WGS) entry which is preliminary data.</text>
</comment>
<dbReference type="PANTHER" id="PTHR11136:SF0">
    <property type="entry name" value="DIHYDROFOLATE SYNTHETASE-RELATED"/>
    <property type="match status" value="1"/>
</dbReference>
<evidence type="ECO:0000259" key="11">
    <source>
        <dbReference type="Pfam" id="PF08245"/>
    </source>
</evidence>
<dbReference type="eggNOG" id="COG0285">
    <property type="taxonomic scope" value="Bacteria"/>
</dbReference>
<keyword evidence="6" id="KW-0067">ATP-binding</keyword>
<dbReference type="Gene3D" id="3.90.190.20">
    <property type="entry name" value="Mur ligase, C-terminal domain"/>
    <property type="match status" value="1"/>
</dbReference>
<evidence type="ECO:0000256" key="6">
    <source>
        <dbReference type="ARBA" id="ARBA00022840"/>
    </source>
</evidence>
<reference evidence="12 13" key="1">
    <citation type="submission" date="2013-02" db="EMBL/GenBank/DDBJ databases">
        <title>The Genome Sequence of Lactobacillus catenaformis F0143.</title>
        <authorList>
            <consortium name="The Broad Institute Genome Sequencing Platform"/>
            <person name="Earl A."/>
            <person name="Ward D."/>
            <person name="Feldgarden M."/>
            <person name="Gevers D."/>
            <person name="Izard J."/>
            <person name="Blanton J.M."/>
            <person name="Mathney J."/>
            <person name="Dewhirst F.E."/>
            <person name="Young S.K."/>
            <person name="Zeng Q."/>
            <person name="Gargeya S."/>
            <person name="Fitzgerald M."/>
            <person name="Haas B."/>
            <person name="Abouelleil A."/>
            <person name="Alvarado L."/>
            <person name="Arachchi H.M."/>
            <person name="Berlin A."/>
            <person name="Chapman S.B."/>
            <person name="Gearin G."/>
            <person name="Goldberg J."/>
            <person name="Griggs A."/>
            <person name="Gujja S."/>
            <person name="Hansen M."/>
            <person name="Heiman D."/>
            <person name="Howarth C."/>
            <person name="Larimer J."/>
            <person name="Lui A."/>
            <person name="MacDonald P.J.P."/>
            <person name="McCowen C."/>
            <person name="Montmayeur A."/>
            <person name="Murphy C."/>
            <person name="Neiman D."/>
            <person name="Pearson M."/>
            <person name="Priest M."/>
            <person name="Roberts A."/>
            <person name="Saif S."/>
            <person name="Shea T."/>
            <person name="Sisk P."/>
            <person name="Stolte C."/>
            <person name="Sykes S."/>
            <person name="Wortman J."/>
            <person name="Nusbaum C."/>
            <person name="Birren B."/>
        </authorList>
    </citation>
    <scope>NUCLEOTIDE SEQUENCE [LARGE SCALE GENOMIC DNA]</scope>
    <source>
        <strain evidence="12 13">OT 569</strain>
    </source>
</reference>
<dbReference type="GO" id="GO:0008841">
    <property type="term" value="F:dihydrofolate synthase activity"/>
    <property type="evidence" value="ECO:0007669"/>
    <property type="project" value="TreeGrafter"/>
</dbReference>
<keyword evidence="5" id="KW-0547">Nucleotide-binding</keyword>
<evidence type="ECO:0000256" key="7">
    <source>
        <dbReference type="ARBA" id="ARBA00022842"/>
    </source>
</evidence>